<evidence type="ECO:0000313" key="6">
    <source>
        <dbReference type="EMBL" id="KAF2262147.1"/>
    </source>
</evidence>
<comment type="caution">
    <text evidence="6">The sequence shown here is derived from an EMBL/GenBank/DDBJ whole genome shotgun (WGS) entry which is preliminary data.</text>
</comment>
<feature type="compositionally biased region" description="Basic and acidic residues" evidence="2">
    <location>
        <begin position="291"/>
        <end position="300"/>
    </location>
</feature>
<sequence length="733" mass="82029">MADMDEDDDFSFSDHDLDDLPANALQQLETTAILSTQQPASAFPPESGYGLDDADEVINLDDEAAAPPQQPHRNQHQRQHQHSDPRGGHGYHGAAEAEEDPMMPPRSQVDINQLLLRIKKLNQDNARLNRDLQSERSKALAKSGEVDTVRRRFEAATRDNDRRIQAIQQSHAESLAKQKAELDKIRREREQAQTNNLFLEHDLAREADKAKQMKKTLRGGVVSKPKPASPVGTPKRQKSLPFRDGFDDEDIVMASPTKNKDKPRAATPKQAGKRKRQVADQSPIPALQLSEPRERPKSQERPVPLENRFDHAVFGNREKDDHRFKLLNRLVNHRPLNGQHRVLEALAQFSFPSQPEKKLSSMVYDELSSCSVEQDVHAMAVRICHVFLAIWDQCLEEQFYSPLHLVVDAVQFVLACEPSKTASAITERAIPPILSTITLVAEPIAWAARSQKPLADLFSSTQRKICADIDVLYCLDLLYSIATSCIASQDAIIKFWRSISPDLPLVILQKTQPLPQIILMMRILSTSALTDTLGVIAPEGSAPDDQARRENDIIERLSWLLTETLEPFPDPSTPDQKLDPYSPKQLLDLRIDVLRLLTTFSISESGSSRLIHHRHCVGRLIKYLDSCLSSLYSQPLFPTQSLTITSINLIMKLIYHLITSHPDIDVKSKLGVIQGGEHKYLVALARLAFSDGLVLEQGIDEEVVDAAHAILDEGLSLEEGEGLVRVFSSGNST</sequence>
<accession>A0A9P4K3Y0</accession>
<proteinExistence type="predicted"/>
<evidence type="ECO:0000259" key="4">
    <source>
        <dbReference type="Pfam" id="PF21046"/>
    </source>
</evidence>
<feature type="coiled-coil region" evidence="1">
    <location>
        <begin position="111"/>
        <end position="138"/>
    </location>
</feature>
<feature type="compositionally biased region" description="Basic and acidic residues" evidence="2">
    <location>
        <begin position="199"/>
        <end position="211"/>
    </location>
</feature>
<evidence type="ECO:0000259" key="5">
    <source>
        <dbReference type="Pfam" id="PF21048"/>
    </source>
</evidence>
<evidence type="ECO:0008006" key="8">
    <source>
        <dbReference type="Google" id="ProtNLM"/>
    </source>
</evidence>
<feature type="domain" description="Rad26-like C-terminal" evidence="4">
    <location>
        <begin position="664"/>
        <end position="727"/>
    </location>
</feature>
<reference evidence="7" key="1">
    <citation type="journal article" date="2020" name="Stud. Mycol.">
        <title>101 Dothideomycetes genomes: A test case for predicting lifestyles and emergence of pathogens.</title>
        <authorList>
            <person name="Haridas S."/>
            <person name="Albert R."/>
            <person name="Binder M."/>
            <person name="Bloem J."/>
            <person name="LaButti K."/>
            <person name="Salamov A."/>
            <person name="Andreopoulos B."/>
            <person name="Baker S."/>
            <person name="Barry K."/>
            <person name="Bills G."/>
            <person name="Bluhm B."/>
            <person name="Cannon C."/>
            <person name="Castanera R."/>
            <person name="Culley D."/>
            <person name="Daum C."/>
            <person name="Ezra D."/>
            <person name="Gonzalez J."/>
            <person name="Henrissat B."/>
            <person name="Kuo A."/>
            <person name="Liang C."/>
            <person name="Lipzen A."/>
            <person name="Lutzoni F."/>
            <person name="Magnuson J."/>
            <person name="Mondo S."/>
            <person name="Nolan M."/>
            <person name="Ohm R."/>
            <person name="Pangilinan J."/>
            <person name="Park H.-J."/>
            <person name="Ramirez L."/>
            <person name="Alfaro M."/>
            <person name="Sun H."/>
            <person name="Tritt A."/>
            <person name="Yoshinaga Y."/>
            <person name="Zwiers L.-H."/>
            <person name="Turgeon B."/>
            <person name="Goodwin S."/>
            <person name="Spatafora J."/>
            <person name="Crous P."/>
            <person name="Grigoriev I."/>
        </authorList>
    </citation>
    <scope>NUCLEOTIDE SEQUENCE [LARGE SCALE GENOMIC DNA]</scope>
    <source>
        <strain evidence="7">CBS 304.66</strain>
    </source>
</reference>
<dbReference type="AlphaFoldDB" id="A0A9P4K3Y0"/>
<feature type="region of interest" description="Disordered" evidence="2">
    <location>
        <begin position="171"/>
        <end position="309"/>
    </location>
</feature>
<feature type="domain" description="Rad26-like helical repeats" evidence="3">
    <location>
        <begin position="434"/>
        <end position="658"/>
    </location>
</feature>
<keyword evidence="7" id="KW-1185">Reference proteome</keyword>
<gene>
    <name evidence="6" type="ORF">CC78DRAFT_535031</name>
</gene>
<dbReference type="Pfam" id="PF21046">
    <property type="entry name" value="Rad26-like_C"/>
    <property type="match status" value="1"/>
</dbReference>
<feature type="region of interest" description="Disordered" evidence="2">
    <location>
        <begin position="1"/>
        <end position="111"/>
    </location>
</feature>
<dbReference type="InterPro" id="IPR048379">
    <property type="entry name" value="Rad26-like_C"/>
</dbReference>
<feature type="compositionally biased region" description="Acidic residues" evidence="2">
    <location>
        <begin position="1"/>
        <end position="19"/>
    </location>
</feature>
<dbReference type="Pfam" id="PF12331">
    <property type="entry name" value="Rad26-like_helical_rpts"/>
    <property type="match status" value="1"/>
</dbReference>
<dbReference type="OrthoDB" id="5245063at2759"/>
<evidence type="ECO:0000259" key="3">
    <source>
        <dbReference type="Pfam" id="PF12331"/>
    </source>
</evidence>
<dbReference type="InterPro" id="IPR048380">
    <property type="entry name" value="Rad26-like_N"/>
</dbReference>
<dbReference type="Proteomes" id="UP000800093">
    <property type="component" value="Unassembled WGS sequence"/>
</dbReference>
<protein>
    <recommendedName>
        <fullName evidence="8">DNA repair protein Rad26</fullName>
    </recommendedName>
</protein>
<name>A0A9P4K3Y0_9PLEO</name>
<evidence type="ECO:0000256" key="1">
    <source>
        <dbReference type="SAM" id="Coils"/>
    </source>
</evidence>
<dbReference type="InterPro" id="IPR022093">
    <property type="entry name" value="Rad26-like_helical"/>
</dbReference>
<dbReference type="Pfam" id="PF21048">
    <property type="entry name" value="Rad26-like_N"/>
    <property type="match status" value="1"/>
</dbReference>
<organism evidence="6 7">
    <name type="scientific">Lojkania enalia</name>
    <dbReference type="NCBI Taxonomy" id="147567"/>
    <lineage>
        <taxon>Eukaryota</taxon>
        <taxon>Fungi</taxon>
        <taxon>Dikarya</taxon>
        <taxon>Ascomycota</taxon>
        <taxon>Pezizomycotina</taxon>
        <taxon>Dothideomycetes</taxon>
        <taxon>Pleosporomycetidae</taxon>
        <taxon>Pleosporales</taxon>
        <taxon>Pleosporales incertae sedis</taxon>
        <taxon>Lojkania</taxon>
    </lineage>
</organism>
<evidence type="ECO:0000313" key="7">
    <source>
        <dbReference type="Proteomes" id="UP000800093"/>
    </source>
</evidence>
<feature type="compositionally biased region" description="Acidic residues" evidence="2">
    <location>
        <begin position="52"/>
        <end position="64"/>
    </location>
</feature>
<evidence type="ECO:0000256" key="2">
    <source>
        <dbReference type="SAM" id="MobiDB-lite"/>
    </source>
</evidence>
<feature type="compositionally biased region" description="Polar residues" evidence="2">
    <location>
        <begin position="24"/>
        <end position="40"/>
    </location>
</feature>
<keyword evidence="1" id="KW-0175">Coiled coil</keyword>
<feature type="compositionally biased region" description="Basic and acidic residues" evidence="2">
    <location>
        <begin position="174"/>
        <end position="191"/>
    </location>
</feature>
<dbReference type="EMBL" id="ML986644">
    <property type="protein sequence ID" value="KAF2262147.1"/>
    <property type="molecule type" value="Genomic_DNA"/>
</dbReference>
<feature type="domain" description="Rad26-like N-terminal" evidence="5">
    <location>
        <begin position="326"/>
        <end position="373"/>
    </location>
</feature>